<dbReference type="GO" id="GO:0008168">
    <property type="term" value="F:methyltransferase activity"/>
    <property type="evidence" value="ECO:0007669"/>
    <property type="project" value="UniProtKB-KW"/>
</dbReference>
<sequence length="160" mass="17270">MSKHEGIPVPPVAMAAAVATQRLTRKGQKARRVRRAAAAALAAGSASMLLATLVAFLRRGTTLDPTAPANASVLVTGGSNGISRNPMYVGLAGMLLAHAVSRGSWRALLPVGGFVLVMDRFQIASEEQALRIRFGDEYLRYCASTPRWLDRRSLNVIKWR</sequence>
<dbReference type="AlphaFoldDB" id="A0A2V5LCM3"/>
<evidence type="ECO:0000313" key="2">
    <source>
        <dbReference type="EMBL" id="PYI69421.1"/>
    </source>
</evidence>
<dbReference type="Proteomes" id="UP000247832">
    <property type="component" value="Unassembled WGS sequence"/>
</dbReference>
<dbReference type="RefSeq" id="WP_110499563.1">
    <property type="nucleotide sequence ID" value="NZ_QJVD01000002.1"/>
</dbReference>
<keyword evidence="1" id="KW-0472">Membrane</keyword>
<keyword evidence="3" id="KW-1185">Reference proteome</keyword>
<evidence type="ECO:0000313" key="3">
    <source>
        <dbReference type="Proteomes" id="UP000247832"/>
    </source>
</evidence>
<proteinExistence type="predicted"/>
<protein>
    <submittedName>
        <fullName evidence="2">Isoprenylcysteine carboxylmethyltransferase family protein</fullName>
    </submittedName>
</protein>
<keyword evidence="1" id="KW-1133">Transmembrane helix</keyword>
<dbReference type="Gene3D" id="1.20.120.1630">
    <property type="match status" value="1"/>
</dbReference>
<dbReference type="EMBL" id="QJVD01000002">
    <property type="protein sequence ID" value="PYI69421.1"/>
    <property type="molecule type" value="Genomic_DNA"/>
</dbReference>
<keyword evidence="2" id="KW-0808">Transferase</keyword>
<keyword evidence="2" id="KW-0489">Methyltransferase</keyword>
<reference evidence="2 3" key="1">
    <citation type="submission" date="2018-05" db="EMBL/GenBank/DDBJ databases">
        <title>Genetic diversity of glacier-inhabiting Cryobacterium bacteria in China and description of Cryobacterium mengkeensis sp. nov. and Arthrobacter glacialis sp. nov.</title>
        <authorList>
            <person name="Liu Q."/>
            <person name="Xin Y.-H."/>
        </authorList>
    </citation>
    <scope>NUCLEOTIDE SEQUENCE [LARGE SCALE GENOMIC DNA]</scope>
    <source>
        <strain evidence="2 3">LI2</strain>
    </source>
</reference>
<organism evidence="2 3">
    <name type="scientific">Arthrobacter livingstonensis</name>
    <dbReference type="NCBI Taxonomy" id="670078"/>
    <lineage>
        <taxon>Bacteria</taxon>
        <taxon>Bacillati</taxon>
        <taxon>Actinomycetota</taxon>
        <taxon>Actinomycetes</taxon>
        <taxon>Micrococcales</taxon>
        <taxon>Micrococcaceae</taxon>
        <taxon>Arthrobacter</taxon>
    </lineage>
</organism>
<accession>A0A2V5LCM3</accession>
<evidence type="ECO:0000256" key="1">
    <source>
        <dbReference type="SAM" id="Phobius"/>
    </source>
</evidence>
<keyword evidence="1" id="KW-0812">Transmembrane</keyword>
<dbReference type="GO" id="GO:0032259">
    <property type="term" value="P:methylation"/>
    <property type="evidence" value="ECO:0007669"/>
    <property type="project" value="UniProtKB-KW"/>
</dbReference>
<name>A0A2V5LCM3_9MICC</name>
<dbReference type="OrthoDB" id="941586at2"/>
<feature type="transmembrane region" description="Helical" evidence="1">
    <location>
        <begin position="36"/>
        <end position="57"/>
    </location>
</feature>
<gene>
    <name evidence="2" type="ORF">CVV68_03235</name>
</gene>
<comment type="caution">
    <text evidence="2">The sequence shown here is derived from an EMBL/GenBank/DDBJ whole genome shotgun (WGS) entry which is preliminary data.</text>
</comment>